<dbReference type="PANTHER" id="PTHR48449">
    <property type="entry name" value="DUF1985 DOMAIN-CONTAINING PROTEIN"/>
    <property type="match status" value="1"/>
</dbReference>
<name>A0A9R1VTK6_LACSA</name>
<evidence type="ECO:0000259" key="2">
    <source>
        <dbReference type="Pfam" id="PF09331"/>
    </source>
</evidence>
<comment type="caution">
    <text evidence="3">The sequence shown here is derived from an EMBL/GenBank/DDBJ whole genome shotgun (WGS) entry which is preliminary data.</text>
</comment>
<dbReference type="Proteomes" id="UP000235145">
    <property type="component" value="Unassembled WGS sequence"/>
</dbReference>
<dbReference type="OrthoDB" id="1476987at2759"/>
<protein>
    <recommendedName>
        <fullName evidence="2">DUF1985 domain-containing protein</fullName>
    </recommendedName>
</protein>
<evidence type="ECO:0000313" key="3">
    <source>
        <dbReference type="EMBL" id="KAJ0213517.1"/>
    </source>
</evidence>
<reference evidence="3 4" key="1">
    <citation type="journal article" date="2017" name="Nat. Commun.">
        <title>Genome assembly with in vitro proximity ligation data and whole-genome triplication in lettuce.</title>
        <authorList>
            <person name="Reyes-Chin-Wo S."/>
            <person name="Wang Z."/>
            <person name="Yang X."/>
            <person name="Kozik A."/>
            <person name="Arikit S."/>
            <person name="Song C."/>
            <person name="Xia L."/>
            <person name="Froenicke L."/>
            <person name="Lavelle D.O."/>
            <person name="Truco M.J."/>
            <person name="Xia R."/>
            <person name="Zhu S."/>
            <person name="Xu C."/>
            <person name="Xu H."/>
            <person name="Xu X."/>
            <person name="Cox K."/>
            <person name="Korf I."/>
            <person name="Meyers B.C."/>
            <person name="Michelmore R.W."/>
        </authorList>
    </citation>
    <scope>NUCLEOTIDE SEQUENCE [LARGE SCALE GENOMIC DNA]</scope>
    <source>
        <strain evidence="4">cv. Salinas</strain>
        <tissue evidence="3">Seedlings</tissue>
    </source>
</reference>
<keyword evidence="4" id="KW-1185">Reference proteome</keyword>
<evidence type="ECO:0000313" key="4">
    <source>
        <dbReference type="Proteomes" id="UP000235145"/>
    </source>
</evidence>
<sequence length="511" mass="58833">MPDNQGDYYEAALTIKAKLGIAKEILKKLKASSDARLKMFKTTCFGRWLDISTAYGDPLLVHLMLQTQIYPEPEPAEMWFRVGGYELRFGQMEFCLVTGFRFGHVPSSSETSKSWFRIRLFSRIPSYQSLKVSDLLQVFRSKEFAELADVDAVRICLLILLEVGFMGHEDKSVVSDRLLCLVDDLVSWNKYPWGSYIWPTTYNQLNRALSKRGHHVGVRTTRKRVAKYTLTGFVYAFKIWIFEMFPIAREFAMRERDVIPRAIAWRRTHALSWDTCQQFLDVDTDGRHPQTELTPTIDEQSAEWWIDSCRFFNDVSENLSPLSKKSRLEPPSQNNDVGSDDIEVEEQKPPLIFRDGRPQTHPDPTNESSYTAIPSMSHPVPPPRPVAATAPEISDFGTALSRPFFMSFYYGGNIEYENGEINREESTSTFTIPARHKMRYQEFVDLVYAAVGVEKEKFKLKFTLHFELCGKPNSSLITSDGTLDLIFFLAEKDEGFRAHIYFEMVEILQGK</sequence>
<dbReference type="AlphaFoldDB" id="A0A9R1VTK6"/>
<proteinExistence type="predicted"/>
<dbReference type="EMBL" id="NBSK02000004">
    <property type="protein sequence ID" value="KAJ0213517.1"/>
    <property type="molecule type" value="Genomic_DNA"/>
</dbReference>
<dbReference type="Gramene" id="rna-gnl|WGS:NBSK|LSAT_4X99201_mrna">
    <property type="protein sequence ID" value="cds-PLY77269.1"/>
    <property type="gene ID" value="gene-LSAT_4X99201"/>
</dbReference>
<feature type="domain" description="DUF1985" evidence="2">
    <location>
        <begin position="75"/>
        <end position="196"/>
    </location>
</feature>
<feature type="region of interest" description="Disordered" evidence="1">
    <location>
        <begin position="321"/>
        <end position="344"/>
    </location>
</feature>
<gene>
    <name evidence="3" type="ORF">LSAT_V11C400196110</name>
</gene>
<dbReference type="PANTHER" id="PTHR48449:SF1">
    <property type="entry name" value="DUF1985 DOMAIN-CONTAINING PROTEIN"/>
    <property type="match status" value="1"/>
</dbReference>
<organism evidence="3 4">
    <name type="scientific">Lactuca sativa</name>
    <name type="common">Garden lettuce</name>
    <dbReference type="NCBI Taxonomy" id="4236"/>
    <lineage>
        <taxon>Eukaryota</taxon>
        <taxon>Viridiplantae</taxon>
        <taxon>Streptophyta</taxon>
        <taxon>Embryophyta</taxon>
        <taxon>Tracheophyta</taxon>
        <taxon>Spermatophyta</taxon>
        <taxon>Magnoliopsida</taxon>
        <taxon>eudicotyledons</taxon>
        <taxon>Gunneridae</taxon>
        <taxon>Pentapetalae</taxon>
        <taxon>asterids</taxon>
        <taxon>campanulids</taxon>
        <taxon>Asterales</taxon>
        <taxon>Asteraceae</taxon>
        <taxon>Cichorioideae</taxon>
        <taxon>Cichorieae</taxon>
        <taxon>Lactucinae</taxon>
        <taxon>Lactuca</taxon>
    </lineage>
</organism>
<evidence type="ECO:0000256" key="1">
    <source>
        <dbReference type="SAM" id="MobiDB-lite"/>
    </source>
</evidence>
<accession>A0A9R1VTK6</accession>
<dbReference type="InterPro" id="IPR015410">
    <property type="entry name" value="DUF1985"/>
</dbReference>
<dbReference type="Pfam" id="PF09331">
    <property type="entry name" value="DUF1985"/>
    <property type="match status" value="1"/>
</dbReference>